<dbReference type="Gene3D" id="3.40.50.1240">
    <property type="entry name" value="Phosphoglycerate mutase-like"/>
    <property type="match status" value="1"/>
</dbReference>
<proteinExistence type="predicted"/>
<dbReference type="AlphaFoldDB" id="A0A927K306"/>
<dbReference type="EMBL" id="JACYXZ010000002">
    <property type="protein sequence ID" value="MBD8869424.1"/>
    <property type="molecule type" value="Genomic_DNA"/>
</dbReference>
<dbReference type="GO" id="GO:0016787">
    <property type="term" value="F:hydrolase activity"/>
    <property type="evidence" value="ECO:0007669"/>
    <property type="project" value="UniProtKB-KW"/>
</dbReference>
<dbReference type="SMART" id="SM00855">
    <property type="entry name" value="PGAM"/>
    <property type="match status" value="1"/>
</dbReference>
<dbReference type="RefSeq" id="WP_192142105.1">
    <property type="nucleotide sequence ID" value="NZ_JACYXZ010000002.1"/>
</dbReference>
<dbReference type="InterPro" id="IPR051021">
    <property type="entry name" value="Mito_Ser/Thr_phosphatase"/>
</dbReference>
<evidence type="ECO:0000313" key="2">
    <source>
        <dbReference type="EMBL" id="MBD8869424.1"/>
    </source>
</evidence>
<dbReference type="Pfam" id="PF00300">
    <property type="entry name" value="His_Phos_1"/>
    <property type="match status" value="1"/>
</dbReference>
<accession>A0A927K306</accession>
<name>A0A927K306_9ACTN</name>
<gene>
    <name evidence="2" type="ORF">IE331_07295</name>
</gene>
<dbReference type="InterPro" id="IPR013078">
    <property type="entry name" value="His_Pase_superF_clade-1"/>
</dbReference>
<evidence type="ECO:0000256" key="1">
    <source>
        <dbReference type="ARBA" id="ARBA00022801"/>
    </source>
</evidence>
<dbReference type="Proteomes" id="UP000616839">
    <property type="component" value="Unassembled WGS sequence"/>
</dbReference>
<organism evidence="2 3">
    <name type="scientific">Nocardioides donggukensis</name>
    <dbReference type="NCBI Taxonomy" id="2774019"/>
    <lineage>
        <taxon>Bacteria</taxon>
        <taxon>Bacillati</taxon>
        <taxon>Actinomycetota</taxon>
        <taxon>Actinomycetes</taxon>
        <taxon>Propionibacteriales</taxon>
        <taxon>Nocardioidaceae</taxon>
        <taxon>Nocardioides</taxon>
    </lineage>
</organism>
<evidence type="ECO:0000313" key="3">
    <source>
        <dbReference type="Proteomes" id="UP000616839"/>
    </source>
</evidence>
<dbReference type="PANTHER" id="PTHR20935">
    <property type="entry name" value="PHOSPHOGLYCERATE MUTASE-RELATED"/>
    <property type="match status" value="1"/>
</dbReference>
<dbReference type="PANTHER" id="PTHR20935:SF1">
    <property type="entry name" value="SLL1549 PROTEIN"/>
    <property type="match status" value="1"/>
</dbReference>
<dbReference type="SUPFAM" id="SSF53254">
    <property type="entry name" value="Phosphoglycerate mutase-like"/>
    <property type="match status" value="1"/>
</dbReference>
<keyword evidence="3" id="KW-1185">Reference proteome</keyword>
<reference evidence="2" key="1">
    <citation type="submission" date="2020-09" db="EMBL/GenBank/DDBJ databases">
        <title>Nocardioides sp. strain MJB4 16S ribosomal RNA gene Genome sequencing and assembly.</title>
        <authorList>
            <person name="Kim I."/>
        </authorList>
    </citation>
    <scope>NUCLEOTIDE SEQUENCE</scope>
    <source>
        <strain evidence="2">MJB4</strain>
    </source>
</reference>
<protein>
    <submittedName>
        <fullName evidence="2">Histidine phosphatase family protein</fullName>
    </submittedName>
</protein>
<keyword evidence="1" id="KW-0378">Hydrolase</keyword>
<dbReference type="InterPro" id="IPR029033">
    <property type="entry name" value="His_PPase_superfam"/>
</dbReference>
<dbReference type="CDD" id="cd07067">
    <property type="entry name" value="HP_PGM_like"/>
    <property type="match status" value="1"/>
</dbReference>
<sequence length="175" mass="18307">MQSTTHRAARTLVLVRHAKAESFAEQDHERELTSRGAGDAARAGEWLAGYGVVPDAALVSSAARAAQTWEALAEAAGYRLDPVLDDAMYDAGPETALDLIRGTDQVVGTLVVVGHNPTIGYLAQLLDDGEGDPDASAGMLEGYPTGALTVLRTSGAWTDLELGGATVLAFRTGRE</sequence>
<comment type="caution">
    <text evidence="2">The sequence shown here is derived from an EMBL/GenBank/DDBJ whole genome shotgun (WGS) entry which is preliminary data.</text>
</comment>